<dbReference type="InterPro" id="IPR011009">
    <property type="entry name" value="Kinase-like_dom_sf"/>
</dbReference>
<sequence>MDSIQRRIMITSLPDISLSEMDFRDTSFFQSQETPVELPTPAEIMQKYPEIGDGSGIARFDDINLIVKLGPTDYLRLEEVQTMWAIRQVFPNGEIPVPEVFGWRTVDDRHFIYMSLIRGSTLLHAWDHFTDADKECLRDQMKQVVKDLRSLSQSIDHNHNHWIAAATRQRPRPGGPVQLDHSRDWFSDEGEIYFAHGDLTISNIIVSDEPGDPKIVGIIDWEQAGWYPEYWEYCKLRYGVPGEHEWKEEDWANAVMRPFEDEYEAFMWYSGCRGCP</sequence>
<dbReference type="EMBL" id="SKBQ01000032">
    <property type="protein sequence ID" value="TPX13680.1"/>
    <property type="molecule type" value="Genomic_DNA"/>
</dbReference>
<dbReference type="GeneID" id="41973330"/>
<dbReference type="Gene3D" id="3.90.1200.10">
    <property type="match status" value="1"/>
</dbReference>
<dbReference type="Proteomes" id="UP000319257">
    <property type="component" value="Unassembled WGS sequence"/>
</dbReference>
<comment type="caution">
    <text evidence="2">The sequence shown here is derived from an EMBL/GenBank/DDBJ whole genome shotgun (WGS) entry which is preliminary data.</text>
</comment>
<dbReference type="Pfam" id="PF01636">
    <property type="entry name" value="APH"/>
    <property type="match status" value="1"/>
</dbReference>
<feature type="domain" description="Aminoglycoside phosphotransferase" evidence="1">
    <location>
        <begin position="65"/>
        <end position="232"/>
    </location>
</feature>
<protein>
    <recommendedName>
        <fullName evidence="1">Aminoglycoside phosphotransferase domain-containing protein</fullName>
    </recommendedName>
</protein>
<dbReference type="InterPro" id="IPR051678">
    <property type="entry name" value="AGP_Transferase"/>
</dbReference>
<proteinExistence type="predicted"/>
<reference evidence="2 3" key="1">
    <citation type="submission" date="2019-06" db="EMBL/GenBank/DDBJ databases">
        <title>Draft genome sequence of the filamentous fungus Phialemoniopsis curvata isolated from diesel fuel.</title>
        <authorList>
            <person name="Varaljay V.A."/>
            <person name="Lyon W.J."/>
            <person name="Crouch A.L."/>
            <person name="Drake C.E."/>
            <person name="Hollomon J.M."/>
            <person name="Nadeau L.J."/>
            <person name="Nunn H.S."/>
            <person name="Stevenson B.S."/>
            <person name="Bojanowski C.L."/>
            <person name="Crookes-Goodson W.J."/>
        </authorList>
    </citation>
    <scope>NUCLEOTIDE SEQUENCE [LARGE SCALE GENOMIC DNA]</scope>
    <source>
        <strain evidence="2 3">D216</strain>
    </source>
</reference>
<organism evidence="2 3">
    <name type="scientific">Thyridium curvatum</name>
    <dbReference type="NCBI Taxonomy" id="1093900"/>
    <lineage>
        <taxon>Eukaryota</taxon>
        <taxon>Fungi</taxon>
        <taxon>Dikarya</taxon>
        <taxon>Ascomycota</taxon>
        <taxon>Pezizomycotina</taxon>
        <taxon>Sordariomycetes</taxon>
        <taxon>Sordariomycetidae</taxon>
        <taxon>Thyridiales</taxon>
        <taxon>Thyridiaceae</taxon>
        <taxon>Thyridium</taxon>
    </lineage>
</organism>
<keyword evidence="3" id="KW-1185">Reference proteome</keyword>
<name>A0A507BAR6_9PEZI</name>
<dbReference type="CDD" id="cd05120">
    <property type="entry name" value="APH_ChoK_like"/>
    <property type="match status" value="1"/>
</dbReference>
<dbReference type="STRING" id="1093900.A0A507BAR6"/>
<dbReference type="InterPro" id="IPR002575">
    <property type="entry name" value="Aminoglycoside_PTrfase"/>
</dbReference>
<evidence type="ECO:0000313" key="2">
    <source>
        <dbReference type="EMBL" id="TPX13680.1"/>
    </source>
</evidence>
<dbReference type="PANTHER" id="PTHR21310:SF54">
    <property type="entry name" value="AMINOGLYCOSIDE PHOSPHOTRANSFERASE DOMAIN-CONTAINING PROTEIN"/>
    <property type="match status" value="1"/>
</dbReference>
<evidence type="ECO:0000313" key="3">
    <source>
        <dbReference type="Proteomes" id="UP000319257"/>
    </source>
</evidence>
<dbReference type="InParanoid" id="A0A507BAR6"/>
<dbReference type="PANTHER" id="PTHR21310">
    <property type="entry name" value="AMINOGLYCOSIDE PHOSPHOTRANSFERASE-RELATED-RELATED"/>
    <property type="match status" value="1"/>
</dbReference>
<dbReference type="AlphaFoldDB" id="A0A507BAR6"/>
<dbReference type="SUPFAM" id="SSF56112">
    <property type="entry name" value="Protein kinase-like (PK-like)"/>
    <property type="match status" value="1"/>
</dbReference>
<evidence type="ECO:0000259" key="1">
    <source>
        <dbReference type="Pfam" id="PF01636"/>
    </source>
</evidence>
<dbReference type="RefSeq" id="XP_030995391.1">
    <property type="nucleotide sequence ID" value="XM_031140453.1"/>
</dbReference>
<accession>A0A507BAR6</accession>
<dbReference type="OrthoDB" id="5404599at2759"/>
<gene>
    <name evidence="2" type="ORF">E0L32_005883</name>
</gene>